<feature type="chain" id="PRO_5032335355" description="Lipoprotein" evidence="1">
    <location>
        <begin position="21"/>
        <end position="61"/>
    </location>
</feature>
<gene>
    <name evidence="2" type="ORF">F957_03942</name>
</gene>
<evidence type="ECO:0008006" key="4">
    <source>
        <dbReference type="Google" id="ProtNLM"/>
    </source>
</evidence>
<name>A0A829HDX5_9GAMM</name>
<organism evidence="2 3">
    <name type="scientific">Acinetobacter gyllenbergii CIP 110306 = MTCC 11365</name>
    <dbReference type="NCBI Taxonomy" id="1217657"/>
    <lineage>
        <taxon>Bacteria</taxon>
        <taxon>Pseudomonadati</taxon>
        <taxon>Pseudomonadota</taxon>
        <taxon>Gammaproteobacteria</taxon>
        <taxon>Moraxellales</taxon>
        <taxon>Moraxellaceae</taxon>
        <taxon>Acinetobacter</taxon>
    </lineage>
</organism>
<evidence type="ECO:0000313" key="2">
    <source>
        <dbReference type="EMBL" id="EPF70808.1"/>
    </source>
</evidence>
<reference evidence="2 3" key="1">
    <citation type="submission" date="2013-06" db="EMBL/GenBank/DDBJ databases">
        <title>The Genome Sequence of Acinetobacter gyllenbergii CIP 110306.</title>
        <authorList>
            <consortium name="The Broad Institute Genome Sequencing Platform"/>
            <consortium name="The Broad Institute Genome Sequencing Center for Infectious Disease"/>
            <person name="Cerqueira G."/>
            <person name="Feldgarden M."/>
            <person name="Courvalin P."/>
            <person name="Perichon B."/>
            <person name="Grillot-Courvalin C."/>
            <person name="Clermont D."/>
            <person name="Rocha E."/>
            <person name="Yoon E.-J."/>
            <person name="Nemec A."/>
            <person name="Young S.K."/>
            <person name="Zeng Q."/>
            <person name="Gargeya S."/>
            <person name="Fitzgerald M."/>
            <person name="Abouelleil A."/>
            <person name="Alvarado L."/>
            <person name="Berlin A.M."/>
            <person name="Chapman S.B."/>
            <person name="Dewar J."/>
            <person name="Goldberg J."/>
            <person name="Griggs A."/>
            <person name="Gujja S."/>
            <person name="Hansen M."/>
            <person name="Howarth C."/>
            <person name="Imamovic A."/>
            <person name="Larimer J."/>
            <person name="McCowan C."/>
            <person name="Murphy C."/>
            <person name="Pearson M."/>
            <person name="Priest M."/>
            <person name="Roberts A."/>
            <person name="Saif S."/>
            <person name="Shea T."/>
            <person name="Sykes S."/>
            <person name="Wortman J."/>
            <person name="Nusbaum C."/>
            <person name="Birren B."/>
        </authorList>
    </citation>
    <scope>NUCLEOTIDE SEQUENCE [LARGE SCALE GENOMIC DNA]</scope>
    <source>
        <strain evidence="2 3">CIP 110306</strain>
    </source>
</reference>
<accession>A0A829HDX5</accession>
<dbReference type="Proteomes" id="UP000014523">
    <property type="component" value="Unassembled WGS sequence"/>
</dbReference>
<keyword evidence="1" id="KW-0732">Signal</keyword>
<evidence type="ECO:0000313" key="3">
    <source>
        <dbReference type="Proteomes" id="UP000014523"/>
    </source>
</evidence>
<proteinExistence type="predicted"/>
<evidence type="ECO:0000256" key="1">
    <source>
        <dbReference type="SAM" id="SignalP"/>
    </source>
</evidence>
<feature type="signal peptide" evidence="1">
    <location>
        <begin position="1"/>
        <end position="20"/>
    </location>
</feature>
<dbReference type="AlphaFoldDB" id="A0A829HDX5"/>
<dbReference type="RefSeq" id="WP_016660670.1">
    <property type="nucleotide sequence ID" value="NZ_ASQH01000001.1"/>
</dbReference>
<dbReference type="PROSITE" id="PS51257">
    <property type="entry name" value="PROKAR_LIPOPROTEIN"/>
    <property type="match status" value="1"/>
</dbReference>
<comment type="caution">
    <text evidence="2">The sequence shown here is derived from an EMBL/GenBank/DDBJ whole genome shotgun (WGS) entry which is preliminary data.</text>
</comment>
<sequence length="61" mass="6441">MKNILLVMIALSSMSLTACAVHTKEGSVVVDPGGRLIDGRYYEGQGNGRFCPPGQAKKGNC</sequence>
<dbReference type="EMBL" id="ATGG01000057">
    <property type="protein sequence ID" value="EPF70808.1"/>
    <property type="molecule type" value="Genomic_DNA"/>
</dbReference>
<keyword evidence="3" id="KW-1185">Reference proteome</keyword>
<protein>
    <recommendedName>
        <fullName evidence="4">Lipoprotein</fullName>
    </recommendedName>
</protein>